<evidence type="ECO:0000313" key="9">
    <source>
        <dbReference type="EMBL" id="RWX79257.1"/>
    </source>
</evidence>
<dbReference type="SMART" id="SM00086">
    <property type="entry name" value="PAC"/>
    <property type="match status" value="2"/>
</dbReference>
<feature type="domain" description="PAC" evidence="8">
    <location>
        <begin position="88"/>
        <end position="140"/>
    </location>
</feature>
<dbReference type="SMART" id="SM00387">
    <property type="entry name" value="HATPase_c"/>
    <property type="match status" value="1"/>
</dbReference>
<dbReference type="PANTHER" id="PTHR43065:SF49">
    <property type="entry name" value="HISTIDINE KINASE"/>
    <property type="match status" value="1"/>
</dbReference>
<keyword evidence="9" id="KW-0808">Transferase</keyword>
<feature type="domain" description="Response regulatory" evidence="6">
    <location>
        <begin position="531"/>
        <end position="643"/>
    </location>
</feature>
<dbReference type="Gene3D" id="3.30.450.20">
    <property type="entry name" value="PAS domain"/>
    <property type="match status" value="2"/>
</dbReference>
<keyword evidence="3 4" id="KW-0597">Phosphoprotein</keyword>
<dbReference type="CDD" id="cd00130">
    <property type="entry name" value="PAS"/>
    <property type="match status" value="2"/>
</dbReference>
<dbReference type="SMART" id="SM00091">
    <property type="entry name" value="PAS"/>
    <property type="match status" value="2"/>
</dbReference>
<dbReference type="Gene3D" id="3.30.565.10">
    <property type="entry name" value="Histidine kinase-like ATPase, C-terminal domain"/>
    <property type="match status" value="1"/>
</dbReference>
<keyword evidence="10" id="KW-1185">Reference proteome</keyword>
<dbReference type="SMART" id="SM00448">
    <property type="entry name" value="REC"/>
    <property type="match status" value="1"/>
</dbReference>
<dbReference type="PRINTS" id="PR00344">
    <property type="entry name" value="BCTRLSENSOR"/>
</dbReference>
<evidence type="ECO:0000259" key="5">
    <source>
        <dbReference type="PROSITE" id="PS50109"/>
    </source>
</evidence>
<dbReference type="Pfam" id="PF00072">
    <property type="entry name" value="Response_reg"/>
    <property type="match status" value="1"/>
</dbReference>
<dbReference type="CDD" id="cd00082">
    <property type="entry name" value="HisKA"/>
    <property type="match status" value="1"/>
</dbReference>
<dbReference type="SUPFAM" id="SSF55785">
    <property type="entry name" value="PYP-like sensor domain (PAS domain)"/>
    <property type="match status" value="2"/>
</dbReference>
<evidence type="ECO:0000259" key="7">
    <source>
        <dbReference type="PROSITE" id="PS50112"/>
    </source>
</evidence>
<organism evidence="9 10">
    <name type="scientific">Neorhizobium lilium</name>
    <dbReference type="NCBI Taxonomy" id="2503024"/>
    <lineage>
        <taxon>Bacteria</taxon>
        <taxon>Pseudomonadati</taxon>
        <taxon>Pseudomonadota</taxon>
        <taxon>Alphaproteobacteria</taxon>
        <taxon>Hyphomicrobiales</taxon>
        <taxon>Rhizobiaceae</taxon>
        <taxon>Rhizobium/Agrobacterium group</taxon>
        <taxon>Neorhizobium</taxon>
    </lineage>
</organism>
<reference evidence="9 10" key="1">
    <citation type="submission" date="2019-01" db="EMBL/GenBank/DDBJ databases">
        <title>The draft genome of Rhizobium sp. 24NR.</title>
        <authorList>
            <person name="Liu L."/>
            <person name="Liang L."/>
            <person name="Shi S."/>
            <person name="Xu L."/>
            <person name="Wang X."/>
            <person name="Li L."/>
            <person name="Zhang X."/>
        </authorList>
    </citation>
    <scope>NUCLEOTIDE SEQUENCE [LARGE SCALE GENOMIC DNA]</scope>
    <source>
        <strain evidence="9 10">24NR</strain>
    </source>
</reference>
<dbReference type="Pfam" id="PF13426">
    <property type="entry name" value="PAS_9"/>
    <property type="match status" value="2"/>
</dbReference>
<gene>
    <name evidence="9" type="ORF">EPK99_11920</name>
</gene>
<evidence type="ECO:0000259" key="6">
    <source>
        <dbReference type="PROSITE" id="PS50110"/>
    </source>
</evidence>
<dbReference type="Gene3D" id="3.40.50.2300">
    <property type="match status" value="1"/>
</dbReference>
<dbReference type="Pfam" id="PF02518">
    <property type="entry name" value="HATPase_c"/>
    <property type="match status" value="1"/>
</dbReference>
<dbReference type="SUPFAM" id="SSF47384">
    <property type="entry name" value="Homodimeric domain of signal transducing histidine kinase"/>
    <property type="match status" value="1"/>
</dbReference>
<dbReference type="InterPro" id="IPR000700">
    <property type="entry name" value="PAS-assoc_C"/>
</dbReference>
<sequence>MMSMPQTETTLLDEERYRLLVDAITDYAIYMLDPTGRIASWNPGAQRFKGYEAPEILGEHFSRFYTEEDKLIHLPELALRTAATEGRFENEGWRVRKDGTRFWAHVIIDPIWDRSGQLLGFAKVTRDLSERKNAEAEIKRNRDQFEILVQGVMDYALYMLDPNGYVSNWNAGAERIKGYRADEIVGKHFSQFYTEEDRANGEPAKSLETALREGRMEKEGWRQRKDGTRFFAHVVLDAIRNDKGEIIGFAKVTRDITEKVEAQKALAKAREDLFQSQKLEAIGQLTGGIAHDFNNLLMAILGSLEMLRKRMPDDPALTPLLENAIQGGERGAALTQRMLAFSRRQELNIKAIDLGDLVRGMMDFLQRSLGSSARIETRIPPYNAVVVTDPLQLETALLNLVVNARDALAGEGTITIGIDEHDVTAEGGFLKPGRYIQFSVADTGEGMDVETVNQATTPFFTTKGVGKGTGLGLSMVQGLTEQSGGKLHIDSKKGQGTTVSLFLPRAEEGVIPAEEEPVHQPNSDAPPKTLNVLAVDDDALVLMNTTLMLEDLGHRVTEAYSGTEALDLLHGNEIEFDLVITDHSMPKITGSELASEIARHWPHLPVILATGYAELPPGGDAKLPRLPKPFSQAQLQDIVAAVIGTRTLNK</sequence>
<dbReference type="EC" id="2.7.13.3" evidence="2"/>
<feature type="domain" description="Histidine kinase" evidence="5">
    <location>
        <begin position="288"/>
        <end position="507"/>
    </location>
</feature>
<proteinExistence type="predicted"/>
<feature type="domain" description="PAS" evidence="7">
    <location>
        <begin position="13"/>
        <end position="70"/>
    </location>
</feature>
<dbReference type="PROSITE" id="PS50109">
    <property type="entry name" value="HIS_KIN"/>
    <property type="match status" value="1"/>
</dbReference>
<dbReference type="EMBL" id="SBIP01000002">
    <property type="protein sequence ID" value="RWX79257.1"/>
    <property type="molecule type" value="Genomic_DNA"/>
</dbReference>
<dbReference type="PROSITE" id="PS50113">
    <property type="entry name" value="PAC"/>
    <property type="match status" value="2"/>
</dbReference>
<dbReference type="InterPro" id="IPR001789">
    <property type="entry name" value="Sig_transdc_resp-reg_receiver"/>
</dbReference>
<evidence type="ECO:0000259" key="8">
    <source>
        <dbReference type="PROSITE" id="PS50113"/>
    </source>
</evidence>
<dbReference type="InterPro" id="IPR004358">
    <property type="entry name" value="Sig_transdc_His_kin-like_C"/>
</dbReference>
<comment type="catalytic activity">
    <reaction evidence="1">
        <text>ATP + protein L-histidine = ADP + protein N-phospho-L-histidine.</text>
        <dbReference type="EC" id="2.7.13.3"/>
    </reaction>
</comment>
<accession>A0A444LJU3</accession>
<dbReference type="InterPro" id="IPR035965">
    <property type="entry name" value="PAS-like_dom_sf"/>
</dbReference>
<dbReference type="PANTHER" id="PTHR43065">
    <property type="entry name" value="SENSOR HISTIDINE KINASE"/>
    <property type="match status" value="1"/>
</dbReference>
<dbReference type="InterPro" id="IPR011006">
    <property type="entry name" value="CheY-like_superfamily"/>
</dbReference>
<feature type="domain" description="PAS" evidence="7">
    <location>
        <begin position="141"/>
        <end position="214"/>
    </location>
</feature>
<evidence type="ECO:0000256" key="2">
    <source>
        <dbReference type="ARBA" id="ARBA00012438"/>
    </source>
</evidence>
<keyword evidence="9" id="KW-0418">Kinase</keyword>
<dbReference type="InterPro" id="IPR003661">
    <property type="entry name" value="HisK_dim/P_dom"/>
</dbReference>
<dbReference type="InterPro" id="IPR036097">
    <property type="entry name" value="HisK_dim/P_sf"/>
</dbReference>
<dbReference type="InterPro" id="IPR003594">
    <property type="entry name" value="HATPase_dom"/>
</dbReference>
<comment type="caution">
    <text evidence="9">The sequence shown here is derived from an EMBL/GenBank/DDBJ whole genome shotgun (WGS) entry which is preliminary data.</text>
</comment>
<dbReference type="PROSITE" id="PS50110">
    <property type="entry name" value="RESPONSE_REGULATORY"/>
    <property type="match status" value="1"/>
</dbReference>
<evidence type="ECO:0000313" key="10">
    <source>
        <dbReference type="Proteomes" id="UP000287687"/>
    </source>
</evidence>
<dbReference type="Pfam" id="PF00512">
    <property type="entry name" value="HisKA"/>
    <property type="match status" value="1"/>
</dbReference>
<dbReference type="Gene3D" id="1.10.287.130">
    <property type="match status" value="1"/>
</dbReference>
<feature type="domain" description="PAC" evidence="8">
    <location>
        <begin position="216"/>
        <end position="268"/>
    </location>
</feature>
<dbReference type="InterPro" id="IPR001610">
    <property type="entry name" value="PAC"/>
</dbReference>
<dbReference type="OrthoDB" id="9796100at2"/>
<dbReference type="GO" id="GO:0000155">
    <property type="term" value="F:phosphorelay sensor kinase activity"/>
    <property type="evidence" value="ECO:0007669"/>
    <property type="project" value="InterPro"/>
</dbReference>
<protein>
    <recommendedName>
        <fullName evidence="2">histidine kinase</fullName>
        <ecNumber evidence="2">2.7.13.3</ecNumber>
    </recommendedName>
</protein>
<dbReference type="SUPFAM" id="SSF55874">
    <property type="entry name" value="ATPase domain of HSP90 chaperone/DNA topoisomerase II/histidine kinase"/>
    <property type="match status" value="1"/>
</dbReference>
<dbReference type="InterPro" id="IPR036890">
    <property type="entry name" value="HATPase_C_sf"/>
</dbReference>
<feature type="modified residue" description="4-aspartylphosphate" evidence="4">
    <location>
        <position position="582"/>
    </location>
</feature>
<name>A0A444LJU3_9HYPH</name>
<dbReference type="SMART" id="SM00388">
    <property type="entry name" value="HisKA"/>
    <property type="match status" value="1"/>
</dbReference>
<evidence type="ECO:0000256" key="3">
    <source>
        <dbReference type="ARBA" id="ARBA00022553"/>
    </source>
</evidence>
<dbReference type="InterPro" id="IPR005467">
    <property type="entry name" value="His_kinase_dom"/>
</dbReference>
<dbReference type="Proteomes" id="UP000287687">
    <property type="component" value="Unassembled WGS sequence"/>
</dbReference>
<dbReference type="NCBIfam" id="TIGR00229">
    <property type="entry name" value="sensory_box"/>
    <property type="match status" value="2"/>
</dbReference>
<evidence type="ECO:0000256" key="1">
    <source>
        <dbReference type="ARBA" id="ARBA00000085"/>
    </source>
</evidence>
<evidence type="ECO:0000256" key="4">
    <source>
        <dbReference type="PROSITE-ProRule" id="PRU00169"/>
    </source>
</evidence>
<dbReference type="InterPro" id="IPR000014">
    <property type="entry name" value="PAS"/>
</dbReference>
<dbReference type="AlphaFoldDB" id="A0A444LJU3"/>
<dbReference type="SUPFAM" id="SSF52172">
    <property type="entry name" value="CheY-like"/>
    <property type="match status" value="1"/>
</dbReference>
<dbReference type="PROSITE" id="PS50112">
    <property type="entry name" value="PAS"/>
    <property type="match status" value="2"/>
</dbReference>